<comment type="cofactor">
    <cofactor evidence="1 8">
        <name>heme</name>
        <dbReference type="ChEBI" id="CHEBI:30413"/>
    </cofactor>
</comment>
<dbReference type="InterPro" id="IPR002401">
    <property type="entry name" value="Cyt_P450_E_grp-I"/>
</dbReference>
<evidence type="ECO:0000256" key="8">
    <source>
        <dbReference type="PIRSR" id="PIRSR602401-1"/>
    </source>
</evidence>
<dbReference type="InterPro" id="IPR017972">
    <property type="entry name" value="Cyt_P450_CS"/>
</dbReference>
<dbReference type="GO" id="GO:0016125">
    <property type="term" value="P:sterol metabolic process"/>
    <property type="evidence" value="ECO:0007669"/>
    <property type="project" value="TreeGrafter"/>
</dbReference>
<dbReference type="CDD" id="cd11053">
    <property type="entry name" value="CYP110-like"/>
    <property type="match status" value="1"/>
</dbReference>
<proteinExistence type="inferred from homology"/>
<dbReference type="SUPFAM" id="SSF48264">
    <property type="entry name" value="Cytochrome P450"/>
    <property type="match status" value="1"/>
</dbReference>
<name>A0A0N9HQ09_9PSEU</name>
<dbReference type="PANTHER" id="PTHR24286">
    <property type="entry name" value="CYTOCHROME P450 26"/>
    <property type="match status" value="1"/>
</dbReference>
<evidence type="ECO:0000313" key="11">
    <source>
        <dbReference type="Proteomes" id="UP000063699"/>
    </source>
</evidence>
<protein>
    <submittedName>
        <fullName evidence="10">Cytochrome</fullName>
    </submittedName>
</protein>
<keyword evidence="3 8" id="KW-0349">Heme</keyword>
<organism evidence="10 11">
    <name type="scientific">Kibdelosporangium phytohabitans</name>
    <dbReference type="NCBI Taxonomy" id="860235"/>
    <lineage>
        <taxon>Bacteria</taxon>
        <taxon>Bacillati</taxon>
        <taxon>Actinomycetota</taxon>
        <taxon>Actinomycetes</taxon>
        <taxon>Pseudonocardiales</taxon>
        <taxon>Pseudonocardiaceae</taxon>
        <taxon>Kibdelosporangium</taxon>
    </lineage>
</organism>
<evidence type="ECO:0000256" key="7">
    <source>
        <dbReference type="ARBA" id="ARBA00023033"/>
    </source>
</evidence>
<dbReference type="InterPro" id="IPR036396">
    <property type="entry name" value="Cyt_P450_sf"/>
</dbReference>
<dbReference type="InterPro" id="IPR001128">
    <property type="entry name" value="Cyt_P450"/>
</dbReference>
<dbReference type="PRINTS" id="PR00463">
    <property type="entry name" value="EP450I"/>
</dbReference>
<evidence type="ECO:0000313" key="10">
    <source>
        <dbReference type="EMBL" id="ALG09160.1"/>
    </source>
</evidence>
<keyword evidence="4 8" id="KW-0479">Metal-binding</keyword>
<evidence type="ECO:0000256" key="1">
    <source>
        <dbReference type="ARBA" id="ARBA00001971"/>
    </source>
</evidence>
<dbReference type="OrthoDB" id="5290182at2"/>
<dbReference type="Pfam" id="PF00067">
    <property type="entry name" value="p450"/>
    <property type="match status" value="1"/>
</dbReference>
<dbReference type="GO" id="GO:0004497">
    <property type="term" value="F:monooxygenase activity"/>
    <property type="evidence" value="ECO:0007669"/>
    <property type="project" value="UniProtKB-KW"/>
</dbReference>
<dbReference type="AlphaFoldDB" id="A0A0N9HQ09"/>
<accession>A0A0N9HQ09</accession>
<reference evidence="10 11" key="1">
    <citation type="submission" date="2015-07" db="EMBL/GenBank/DDBJ databases">
        <title>Genome sequencing of Kibdelosporangium phytohabitans.</title>
        <authorList>
            <person name="Qin S."/>
            <person name="Xing K."/>
        </authorList>
    </citation>
    <scope>NUCLEOTIDE SEQUENCE [LARGE SCALE GENOMIC DNA]</scope>
    <source>
        <strain evidence="10 11">KLBMP1111</strain>
    </source>
</reference>
<evidence type="ECO:0000256" key="4">
    <source>
        <dbReference type="ARBA" id="ARBA00022723"/>
    </source>
</evidence>
<sequence length="452" mass="50918">MVRSRTAAGRTTVMLPPGPRTPSLVQGAYTLVMPQRGMKRLRRRYGDAFTVKLPIFGRAVVVSDPAQVKQIFLTSTDVLENIEPNLGRVLGPGSLFALHGENHQKQRKLLVPPFHGRRLAAYEQIIEDETARELASWPEDKPFPVQPSMMRITLNAILRAVFGAEGAEFDELRELLPPFVELGSRLATLPIPQDPWWSPWKKFRRMRHRYDDVMARLIAKADDLDQRDDVLAMLLQSRYEDGSPMRHSDINDQLLALLTAGHETTATTLAWAVERLRRHPGILHDLVDEVDAGGKALREAVILEVQRIRPVVEMIGRQVRADSMELGPWTLRRNNRVLVSITLLHNDPAVFPNPHAFQPSRFLDTRPDFYAWIPFGGGTRRCIGATFANMEMNAVLRTMLRDFTLLATSEPDERWHNRGVANAPRRGGVAVVRRRVRSSAPSSPVTTAGAQS</sequence>
<keyword evidence="11" id="KW-1185">Reference proteome</keyword>
<dbReference type="EMBL" id="CP012752">
    <property type="protein sequence ID" value="ALG09160.1"/>
    <property type="molecule type" value="Genomic_DNA"/>
</dbReference>
<keyword evidence="7 9" id="KW-0503">Monooxygenase</keyword>
<evidence type="ECO:0000256" key="2">
    <source>
        <dbReference type="ARBA" id="ARBA00010617"/>
    </source>
</evidence>
<evidence type="ECO:0000256" key="6">
    <source>
        <dbReference type="ARBA" id="ARBA00023004"/>
    </source>
</evidence>
<dbReference type="Gene3D" id="1.10.630.10">
    <property type="entry name" value="Cytochrome P450"/>
    <property type="match status" value="1"/>
</dbReference>
<dbReference type="PANTHER" id="PTHR24286:SF24">
    <property type="entry name" value="LANOSTEROL 14-ALPHA DEMETHYLASE"/>
    <property type="match status" value="1"/>
</dbReference>
<feature type="binding site" description="axial binding residue" evidence="8">
    <location>
        <position position="382"/>
    </location>
    <ligand>
        <name>heme</name>
        <dbReference type="ChEBI" id="CHEBI:30413"/>
    </ligand>
    <ligandPart>
        <name>Fe</name>
        <dbReference type="ChEBI" id="CHEBI:18248"/>
    </ligandPart>
</feature>
<dbReference type="GO" id="GO:0016705">
    <property type="term" value="F:oxidoreductase activity, acting on paired donors, with incorporation or reduction of molecular oxygen"/>
    <property type="evidence" value="ECO:0007669"/>
    <property type="project" value="InterPro"/>
</dbReference>
<dbReference type="PROSITE" id="PS00086">
    <property type="entry name" value="CYTOCHROME_P450"/>
    <property type="match status" value="1"/>
</dbReference>
<evidence type="ECO:0000256" key="5">
    <source>
        <dbReference type="ARBA" id="ARBA00023002"/>
    </source>
</evidence>
<comment type="similarity">
    <text evidence="2 9">Belongs to the cytochrome P450 family.</text>
</comment>
<keyword evidence="6 8" id="KW-0408">Iron</keyword>
<dbReference type="Proteomes" id="UP000063699">
    <property type="component" value="Chromosome"/>
</dbReference>
<dbReference type="STRING" id="860235.AOZ06_21590"/>
<evidence type="ECO:0000256" key="3">
    <source>
        <dbReference type="ARBA" id="ARBA00022617"/>
    </source>
</evidence>
<dbReference type="GO" id="GO:0020037">
    <property type="term" value="F:heme binding"/>
    <property type="evidence" value="ECO:0007669"/>
    <property type="project" value="InterPro"/>
</dbReference>
<keyword evidence="5 9" id="KW-0560">Oxidoreductase</keyword>
<dbReference type="PRINTS" id="PR00385">
    <property type="entry name" value="P450"/>
</dbReference>
<dbReference type="KEGG" id="kphy:AOZ06_21590"/>
<gene>
    <name evidence="10" type="ORF">AOZ06_21590</name>
</gene>
<dbReference type="GO" id="GO:0005506">
    <property type="term" value="F:iron ion binding"/>
    <property type="evidence" value="ECO:0007669"/>
    <property type="project" value="InterPro"/>
</dbReference>
<evidence type="ECO:0000256" key="9">
    <source>
        <dbReference type="RuleBase" id="RU000461"/>
    </source>
</evidence>